<feature type="region of interest" description="Disordered" evidence="2">
    <location>
        <begin position="277"/>
        <end position="362"/>
    </location>
</feature>
<dbReference type="PROSITE" id="PS50005">
    <property type="entry name" value="TPR"/>
    <property type="match status" value="1"/>
</dbReference>
<reference evidence="3" key="1">
    <citation type="submission" date="2021-01" db="EMBL/GenBank/DDBJ databases">
        <authorList>
            <person name="Corre E."/>
            <person name="Pelletier E."/>
            <person name="Niang G."/>
            <person name="Scheremetjew M."/>
            <person name="Finn R."/>
            <person name="Kale V."/>
            <person name="Holt S."/>
            <person name="Cochrane G."/>
            <person name="Meng A."/>
            <person name="Brown T."/>
            <person name="Cohen L."/>
        </authorList>
    </citation>
    <scope>NUCLEOTIDE SEQUENCE</scope>
</reference>
<dbReference type="InterPro" id="IPR011990">
    <property type="entry name" value="TPR-like_helical_dom_sf"/>
</dbReference>
<evidence type="ECO:0000256" key="1">
    <source>
        <dbReference type="PROSITE-ProRule" id="PRU00339"/>
    </source>
</evidence>
<feature type="compositionally biased region" description="Basic residues" evidence="2">
    <location>
        <begin position="238"/>
        <end position="247"/>
    </location>
</feature>
<name>A0A7S1A4H2_NOCSC</name>
<evidence type="ECO:0008006" key="4">
    <source>
        <dbReference type="Google" id="ProtNLM"/>
    </source>
</evidence>
<proteinExistence type="predicted"/>
<accession>A0A7S1A4H2</accession>
<feature type="compositionally biased region" description="Polar residues" evidence="2">
    <location>
        <begin position="325"/>
        <end position="353"/>
    </location>
</feature>
<feature type="compositionally biased region" description="Basic and acidic residues" evidence="2">
    <location>
        <begin position="309"/>
        <end position="320"/>
    </location>
</feature>
<feature type="compositionally biased region" description="Polar residues" evidence="2">
    <location>
        <begin position="296"/>
        <end position="308"/>
    </location>
</feature>
<evidence type="ECO:0000313" key="3">
    <source>
        <dbReference type="EMBL" id="CAD8842411.1"/>
    </source>
</evidence>
<dbReference type="Gene3D" id="1.25.40.10">
    <property type="entry name" value="Tetratricopeptide repeat domain"/>
    <property type="match status" value="1"/>
</dbReference>
<keyword evidence="1" id="KW-0802">TPR repeat</keyword>
<feature type="repeat" description="TPR" evidence="1">
    <location>
        <begin position="80"/>
        <end position="113"/>
    </location>
</feature>
<protein>
    <recommendedName>
        <fullName evidence="4">MalT-like TPR region domain-containing protein</fullName>
    </recommendedName>
</protein>
<gene>
    <name evidence="3" type="ORF">NSCI0253_LOCUS16759</name>
</gene>
<dbReference type="InterPro" id="IPR019734">
    <property type="entry name" value="TPR_rpt"/>
</dbReference>
<dbReference type="SUPFAM" id="SSF48452">
    <property type="entry name" value="TPR-like"/>
    <property type="match status" value="2"/>
</dbReference>
<dbReference type="SMART" id="SM00028">
    <property type="entry name" value="TPR"/>
    <property type="match status" value="2"/>
</dbReference>
<dbReference type="EMBL" id="HBFQ01023812">
    <property type="protein sequence ID" value="CAD8842411.1"/>
    <property type="molecule type" value="Transcribed_RNA"/>
</dbReference>
<organism evidence="3">
    <name type="scientific">Noctiluca scintillans</name>
    <name type="common">Sea sparkle</name>
    <name type="synonym">Red tide dinoflagellate</name>
    <dbReference type="NCBI Taxonomy" id="2966"/>
    <lineage>
        <taxon>Eukaryota</taxon>
        <taxon>Sar</taxon>
        <taxon>Alveolata</taxon>
        <taxon>Dinophyceae</taxon>
        <taxon>Noctilucales</taxon>
        <taxon>Noctilucaceae</taxon>
        <taxon>Noctiluca</taxon>
    </lineage>
</organism>
<sequence length="377" mass="41084">MPSVDTCPSYMSTLGRVALRSSGERGDSEGLRQAVLSANADGMILLRNGQPKLAFEQLKCAEAVLAANSEAAACDTELLAITCSNLGVAYKKAGQPRTALRYLNRAMKFEERTPVDTVLDSSSLAITKMNACAALSSVGRHEEAEELVNVAVQLLMRPEEETETVARERSALLAVACHNLGAEREHLGCWSQAATAYWQGAEIARNVLGPQDALTLRLSELCGIVLGKIERHPTAPSRPRRRRRPHVKPAVQMPTTSRRQPTPLHLIEAAASLLDGSGEGLHNNEGALETPGFLSEQGSPCNSFQQVQERQRRTASEPRTKIPSYKQSTLPSSRSRLNATISGTLSGHSSQHHLGTEPTHDRYTMWNDTPECYVAER</sequence>
<feature type="region of interest" description="Disordered" evidence="2">
    <location>
        <begin position="232"/>
        <end position="259"/>
    </location>
</feature>
<evidence type="ECO:0000256" key="2">
    <source>
        <dbReference type="SAM" id="MobiDB-lite"/>
    </source>
</evidence>
<dbReference type="AlphaFoldDB" id="A0A7S1A4H2"/>